<comment type="subcellular location">
    <subcellularLocation>
        <location evidence="1">Cell membrane</location>
        <topology evidence="1">Multi-pass membrane protein</topology>
    </subcellularLocation>
</comment>
<reference evidence="9 10" key="1">
    <citation type="submission" date="2021-06" db="EMBL/GenBank/DDBJ databases">
        <authorList>
            <person name="Sun Q."/>
            <person name="Li D."/>
        </authorList>
    </citation>
    <scope>NUCLEOTIDE SEQUENCE [LARGE SCALE GENOMIC DNA]</scope>
    <source>
        <strain evidence="9 10">MSJ-40</strain>
    </source>
</reference>
<evidence type="ECO:0000256" key="3">
    <source>
        <dbReference type="ARBA" id="ARBA00022475"/>
    </source>
</evidence>
<organism evidence="9 10">
    <name type="scientific">Tissierella simiarum</name>
    <dbReference type="NCBI Taxonomy" id="2841534"/>
    <lineage>
        <taxon>Bacteria</taxon>
        <taxon>Bacillati</taxon>
        <taxon>Bacillota</taxon>
        <taxon>Tissierellia</taxon>
        <taxon>Tissierellales</taxon>
        <taxon>Tissierellaceae</taxon>
        <taxon>Tissierella</taxon>
    </lineage>
</organism>
<keyword evidence="7" id="KW-0012">Acyltransferase</keyword>
<feature type="transmembrane region" description="Helical" evidence="8">
    <location>
        <begin position="149"/>
        <end position="173"/>
    </location>
</feature>
<feature type="transmembrane region" description="Helical" evidence="8">
    <location>
        <begin position="77"/>
        <end position="95"/>
    </location>
</feature>
<dbReference type="Proteomes" id="UP000749471">
    <property type="component" value="Unassembled WGS sequence"/>
</dbReference>
<dbReference type="PIRSF" id="PIRSF016636">
    <property type="entry name" value="AlgI_DltB"/>
    <property type="match status" value="1"/>
</dbReference>
<comment type="similarity">
    <text evidence="2 7">Belongs to the membrane-bound acyltransferase family.</text>
</comment>
<evidence type="ECO:0000256" key="2">
    <source>
        <dbReference type="ARBA" id="ARBA00010323"/>
    </source>
</evidence>
<evidence type="ECO:0000313" key="10">
    <source>
        <dbReference type="Proteomes" id="UP000749471"/>
    </source>
</evidence>
<keyword evidence="5 8" id="KW-1133">Transmembrane helix</keyword>
<feature type="transmembrane region" description="Helical" evidence="8">
    <location>
        <begin position="6"/>
        <end position="23"/>
    </location>
</feature>
<comment type="caution">
    <text evidence="9">The sequence shown here is derived from an EMBL/GenBank/DDBJ whole genome shotgun (WGS) entry which is preliminary data.</text>
</comment>
<sequence length="473" mass="54580">MVFSSLLFLFIFFPIILLTYYIAPIKYRNLILFIFSIFFYAWGEPVYVLLMIFSTLVDFTHGMLVEKLKESGEIKKAKLVLLSAMVINLGLLGFFKYSDFLIGNINLLLGLNIPLLNLALPIGISFYTFQTMSYTIDIYRGEAKAQKNIISFGTYVALFPQLIAGPIVQYKTIADQLVNRKESIKQFSYGIRRFIIGLGKKVLLANNIGLLWSQISDMKAANLSVVTAWIGIMAFAFQIYFDFSGYSDMAIGLGNMFGFDFLENFNYPYMSKSITEFWRRWHISLGTWFKEYVYIPLGGNRKGFIKQIRNILIVWLLTGIWHGASWNFVLWGLYFGIILIIEKLFVLKYLKRIPNIFSHIYTILLALFSWVIFAFDNTVQIADYLKSMFGLTKSGFIDGQGIYFLYTNLILIIILAAASTDIPKRIGNWLMLRLENQQIVLSIVRNFILIGIFILSVAYLVDSSYNPFLYFRF</sequence>
<dbReference type="PANTHER" id="PTHR13285:SF18">
    <property type="entry name" value="PROTEIN-CYSTEINE N-PALMITOYLTRANSFERASE RASP"/>
    <property type="match status" value="1"/>
</dbReference>
<evidence type="ECO:0000313" key="9">
    <source>
        <dbReference type="EMBL" id="MBU5436835.1"/>
    </source>
</evidence>
<keyword evidence="3 7" id="KW-1003">Cell membrane</keyword>
<gene>
    <name evidence="9" type="ORF">KQI42_02375</name>
</gene>
<dbReference type="RefSeq" id="WP_216516322.1">
    <property type="nucleotide sequence ID" value="NZ_JAHLPM010000001.1"/>
</dbReference>
<keyword evidence="7" id="KW-0808">Transferase</keyword>
<feature type="transmembrane region" description="Helical" evidence="8">
    <location>
        <begin position="30"/>
        <end position="57"/>
    </location>
</feature>
<feature type="transmembrane region" description="Helical" evidence="8">
    <location>
        <begin position="439"/>
        <end position="461"/>
    </location>
</feature>
<dbReference type="InterPro" id="IPR024194">
    <property type="entry name" value="Ac/AlaTfrase_AlgI/DltB"/>
</dbReference>
<dbReference type="InterPro" id="IPR004299">
    <property type="entry name" value="MBOAT_fam"/>
</dbReference>
<feature type="transmembrane region" description="Helical" evidence="8">
    <location>
        <begin position="401"/>
        <end position="418"/>
    </location>
</feature>
<feature type="transmembrane region" description="Helical" evidence="8">
    <location>
        <begin position="221"/>
        <end position="241"/>
    </location>
</feature>
<evidence type="ECO:0000256" key="7">
    <source>
        <dbReference type="PIRNR" id="PIRNR016636"/>
    </source>
</evidence>
<feature type="transmembrane region" description="Helical" evidence="8">
    <location>
        <begin position="194"/>
        <end position="215"/>
    </location>
</feature>
<keyword evidence="4 8" id="KW-0812">Transmembrane</keyword>
<evidence type="ECO:0000256" key="5">
    <source>
        <dbReference type="ARBA" id="ARBA00022989"/>
    </source>
</evidence>
<accession>A0ABS6E1Q5</accession>
<dbReference type="EMBL" id="JAHLPM010000001">
    <property type="protein sequence ID" value="MBU5436835.1"/>
    <property type="molecule type" value="Genomic_DNA"/>
</dbReference>
<dbReference type="Pfam" id="PF03062">
    <property type="entry name" value="MBOAT"/>
    <property type="match status" value="1"/>
</dbReference>
<dbReference type="InterPro" id="IPR051085">
    <property type="entry name" value="MB_O-acyltransferase"/>
</dbReference>
<evidence type="ECO:0000256" key="1">
    <source>
        <dbReference type="ARBA" id="ARBA00004651"/>
    </source>
</evidence>
<feature type="transmembrane region" description="Helical" evidence="8">
    <location>
        <begin position="362"/>
        <end position="381"/>
    </location>
</feature>
<evidence type="ECO:0000256" key="4">
    <source>
        <dbReference type="ARBA" id="ARBA00022692"/>
    </source>
</evidence>
<proteinExistence type="inferred from homology"/>
<feature type="transmembrane region" description="Helical" evidence="8">
    <location>
        <begin position="107"/>
        <end position="129"/>
    </location>
</feature>
<name>A0ABS6E1Q5_9FIRM</name>
<dbReference type="PIRSF" id="PIRSF500217">
    <property type="entry name" value="AlgI"/>
    <property type="match status" value="1"/>
</dbReference>
<protein>
    <recommendedName>
        <fullName evidence="11">Transcriptional regulator</fullName>
    </recommendedName>
</protein>
<feature type="transmembrane region" description="Helical" evidence="8">
    <location>
        <begin position="330"/>
        <end position="350"/>
    </location>
</feature>
<evidence type="ECO:0000256" key="8">
    <source>
        <dbReference type="SAM" id="Phobius"/>
    </source>
</evidence>
<dbReference type="PANTHER" id="PTHR13285">
    <property type="entry name" value="ACYLTRANSFERASE"/>
    <property type="match status" value="1"/>
</dbReference>
<evidence type="ECO:0008006" key="11">
    <source>
        <dbReference type="Google" id="ProtNLM"/>
    </source>
</evidence>
<keyword evidence="10" id="KW-1185">Reference proteome</keyword>
<keyword evidence="6 7" id="KW-0472">Membrane</keyword>
<evidence type="ECO:0000256" key="6">
    <source>
        <dbReference type="ARBA" id="ARBA00023136"/>
    </source>
</evidence>
<dbReference type="InterPro" id="IPR028362">
    <property type="entry name" value="AlgI"/>
</dbReference>